<name>A0A498Q680_9MYCO</name>
<evidence type="ECO:0000313" key="1">
    <source>
        <dbReference type="EMBL" id="VBA39895.1"/>
    </source>
</evidence>
<protein>
    <submittedName>
        <fullName evidence="1">Uncharacterized protein</fullName>
    </submittedName>
</protein>
<dbReference type="OrthoDB" id="4743333at2"/>
<accession>A0A498Q680</accession>
<dbReference type="EMBL" id="UPHQ01000130">
    <property type="protein sequence ID" value="VBA39895.1"/>
    <property type="molecule type" value="Genomic_DNA"/>
</dbReference>
<dbReference type="AlphaFoldDB" id="A0A498Q680"/>
<keyword evidence="2" id="KW-1185">Reference proteome</keyword>
<gene>
    <name evidence="1" type="ORF">LAUMK13_02813</name>
</gene>
<dbReference type="RefSeq" id="WP_136625698.1">
    <property type="nucleotide sequence ID" value="NZ_UPHQ01000130.1"/>
</dbReference>
<dbReference type="Proteomes" id="UP000267289">
    <property type="component" value="Unassembled WGS sequence"/>
</dbReference>
<organism evidence="1 2">
    <name type="scientific">Mycobacterium innocens</name>
    <dbReference type="NCBI Taxonomy" id="2341083"/>
    <lineage>
        <taxon>Bacteria</taxon>
        <taxon>Bacillati</taxon>
        <taxon>Actinomycetota</taxon>
        <taxon>Actinomycetes</taxon>
        <taxon>Mycobacteriales</taxon>
        <taxon>Mycobacteriaceae</taxon>
        <taxon>Mycobacterium</taxon>
    </lineage>
</organism>
<proteinExistence type="predicted"/>
<evidence type="ECO:0000313" key="2">
    <source>
        <dbReference type="Proteomes" id="UP000267289"/>
    </source>
</evidence>
<reference evidence="1 2" key="1">
    <citation type="submission" date="2018-09" db="EMBL/GenBank/DDBJ databases">
        <authorList>
            <person name="Tagini F."/>
        </authorList>
    </citation>
    <scope>NUCLEOTIDE SEQUENCE [LARGE SCALE GENOMIC DNA]</scope>
    <source>
        <strain evidence="1 2">MK13</strain>
    </source>
</reference>
<sequence length="141" mass="14972">MDIPAPEASFGCAVCGNIAGRVRLAGPAEPLGDNSRPALEALAELDALVRPQGQARVVVETFFGVASQPLSADRADAVAEAIAGADASALYRVGYAYAPFHCPDCAASYCGEHWNWREFDDDPFSGIEGDCPRGRFHVLPY</sequence>